<dbReference type="PANTHER" id="PTHR13448:SF14">
    <property type="entry name" value="F26K24.17 PROTEIN"/>
    <property type="match status" value="1"/>
</dbReference>
<organism evidence="1 2">
    <name type="scientific">Eruca vesicaria subsp. sativa</name>
    <name type="common">Garden rocket</name>
    <name type="synonym">Eruca sativa</name>
    <dbReference type="NCBI Taxonomy" id="29727"/>
    <lineage>
        <taxon>Eukaryota</taxon>
        <taxon>Viridiplantae</taxon>
        <taxon>Streptophyta</taxon>
        <taxon>Embryophyta</taxon>
        <taxon>Tracheophyta</taxon>
        <taxon>Spermatophyta</taxon>
        <taxon>Magnoliopsida</taxon>
        <taxon>eudicotyledons</taxon>
        <taxon>Gunneridae</taxon>
        <taxon>Pentapetalae</taxon>
        <taxon>rosids</taxon>
        <taxon>malvids</taxon>
        <taxon>Brassicales</taxon>
        <taxon>Brassicaceae</taxon>
        <taxon>Brassiceae</taxon>
        <taxon>Eruca</taxon>
    </lineage>
</organism>
<dbReference type="Proteomes" id="UP001642260">
    <property type="component" value="Unassembled WGS sequence"/>
</dbReference>
<evidence type="ECO:0000313" key="1">
    <source>
        <dbReference type="EMBL" id="CAH8310870.1"/>
    </source>
</evidence>
<evidence type="ECO:0000313" key="2">
    <source>
        <dbReference type="Proteomes" id="UP001642260"/>
    </source>
</evidence>
<keyword evidence="2" id="KW-1185">Reference proteome</keyword>
<reference evidence="1 2" key="1">
    <citation type="submission" date="2022-03" db="EMBL/GenBank/DDBJ databases">
        <authorList>
            <person name="Macdonald S."/>
            <person name="Ahmed S."/>
            <person name="Newling K."/>
        </authorList>
    </citation>
    <scope>NUCLEOTIDE SEQUENCE [LARGE SCALE GENOMIC DNA]</scope>
</reference>
<protein>
    <submittedName>
        <fullName evidence="1">Uncharacterized protein</fullName>
    </submittedName>
</protein>
<name>A0ABC8J442_ERUVS</name>
<dbReference type="AlphaFoldDB" id="A0ABC8J442"/>
<accession>A0ABC8J442</accession>
<dbReference type="PANTHER" id="PTHR13448">
    <property type="entry name" value="TRANSMEMBRANE PROTEIN 214"/>
    <property type="match status" value="1"/>
</dbReference>
<proteinExistence type="predicted"/>
<gene>
    <name evidence="1" type="ORF">ERUC_LOCUS5817</name>
</gene>
<comment type="caution">
    <text evidence="1">The sequence shown here is derived from an EMBL/GenBank/DDBJ whole genome shotgun (WGS) entry which is preliminary data.</text>
</comment>
<dbReference type="InterPro" id="IPR019308">
    <property type="entry name" value="TMEM214"/>
</dbReference>
<sequence>MQRYPRLAPGGKETEASFPQAWSMINFPNFKASLVVEEEAESSELMLVNFIHYFETTFSGVVSFAWEDISKDPLSSTLDEGHSSSSTHLSDNVSIFPALALLLRSHPLILPRNIPTLDEIDLWYQKKGAVTCPVIVWMVHQVSFGNLHAALFSWVHVLLPQFKKQQVSPPHSREFILQLVEIIIFEHPGAKTKLVQSPTLCDIPLFPLSLFEILLRATFPATTEEEDTTRLLKIYTSLKDVALACALLDKQLPRFMFTLSLTLAGEGNPGLAKEAIEIAIWCMENGDCWEDWYDLCKVNLEASLALLKTLTEKENLNLNLLLPSSKHDFIQHMFTVSLILVGEGNPFLAKEATKICIWCLPQLDCWSHLIYKNLYTKNLEASVVALLKALVDEWPALSLKLPSSSSGKPFIKQIFTFFFGISWRRKSFVSQGSHRNRYLVSVPKR</sequence>
<dbReference type="EMBL" id="CAKOAT010072488">
    <property type="protein sequence ID" value="CAH8310870.1"/>
    <property type="molecule type" value="Genomic_DNA"/>
</dbReference>